<comment type="similarity">
    <text evidence="3 10">Belongs to the cytochrome P450 family.</text>
</comment>
<comment type="pathway">
    <text evidence="2">Secondary metabolite biosynthesis.</text>
</comment>
<dbReference type="InterPro" id="IPR036396">
    <property type="entry name" value="Cyt_P450_sf"/>
</dbReference>
<evidence type="ECO:0000256" key="2">
    <source>
        <dbReference type="ARBA" id="ARBA00005179"/>
    </source>
</evidence>
<dbReference type="Gene3D" id="1.10.630.10">
    <property type="entry name" value="Cytochrome P450"/>
    <property type="match status" value="1"/>
</dbReference>
<evidence type="ECO:0000256" key="1">
    <source>
        <dbReference type="ARBA" id="ARBA00001971"/>
    </source>
</evidence>
<keyword evidence="11" id="KW-0732">Signal</keyword>
<dbReference type="CDD" id="cd11065">
    <property type="entry name" value="CYP64-like"/>
    <property type="match status" value="1"/>
</dbReference>
<dbReference type="InterPro" id="IPR001128">
    <property type="entry name" value="Cyt_P450"/>
</dbReference>
<evidence type="ECO:0000256" key="8">
    <source>
        <dbReference type="ARBA" id="ARBA00023033"/>
    </source>
</evidence>
<dbReference type="InterPro" id="IPR050364">
    <property type="entry name" value="Cytochrome_P450_fung"/>
</dbReference>
<sequence>MYPFFLLSCIFLYAYIRGKSKRRPPLPPGPPGEPILGHLRMIPPKDQEIFFYQWGKKYGNVMYLRLLGRPVVVLNSAKAAIDLLDKRSANYSDRPPFVMFNMMGWDSGLFIMPYGRRFQRHRRMMQRYLAPNKCLEYQPIQNREARVLLQGLLKDGEKNSDNIIRRFSTAVVMRLTYGHQITSDDDLYVKIADDVGYALSNGGSPGGTLLEYFPFLLKLPSWFPGGYYAGFARDHQFAIRELHEYPFEEVSKQMEEGTAKSSFLSTHLEAYNRGEDDPQNTIADIKGAAGNIYCAAADTTSATLSMFLLAMIVNPESQKCAQKEIDAVVGSGRLPEFDDRASLPYLECMLHETLRWNNAVPLGIPHLSLEDDVYEGMFIPKGSTIIANTRGMTLDENVYRDPTAFNPARFLPKPEGNAEPYPDGPFGFGRRICPGRYLADTSIWIAIVSILATLDITKVVDVDGKEITPKVSFTTGVTCHPRPYKCTIRPRSEAARLLIEQADISDDY</sequence>
<dbReference type="EMBL" id="MU150315">
    <property type="protein sequence ID" value="KAF9459489.1"/>
    <property type="molecule type" value="Genomic_DNA"/>
</dbReference>
<dbReference type="SUPFAM" id="SSF48264">
    <property type="entry name" value="Cytochrome P450"/>
    <property type="match status" value="1"/>
</dbReference>
<evidence type="ECO:0000256" key="10">
    <source>
        <dbReference type="RuleBase" id="RU000461"/>
    </source>
</evidence>
<dbReference type="PANTHER" id="PTHR46300">
    <property type="entry name" value="P450, PUTATIVE (EUROFUNG)-RELATED-RELATED"/>
    <property type="match status" value="1"/>
</dbReference>
<keyword evidence="4 9" id="KW-0349">Heme</keyword>
<dbReference type="PRINTS" id="PR00463">
    <property type="entry name" value="EP450I"/>
</dbReference>
<accession>A0A9P6CFZ1</accession>
<feature type="binding site" description="axial binding residue" evidence="9">
    <location>
        <position position="433"/>
    </location>
    <ligand>
        <name>heme</name>
        <dbReference type="ChEBI" id="CHEBI:30413"/>
    </ligand>
    <ligandPart>
        <name>Fe</name>
        <dbReference type="ChEBI" id="CHEBI:18248"/>
    </ligandPart>
</feature>
<dbReference type="PANTHER" id="PTHR46300:SF5">
    <property type="entry name" value="CYTOCHROME P450"/>
    <property type="match status" value="1"/>
</dbReference>
<comment type="caution">
    <text evidence="12">The sequence shown here is derived from an EMBL/GenBank/DDBJ whole genome shotgun (WGS) entry which is preliminary data.</text>
</comment>
<evidence type="ECO:0000256" key="9">
    <source>
        <dbReference type="PIRSR" id="PIRSR602401-1"/>
    </source>
</evidence>
<dbReference type="GO" id="GO:0020037">
    <property type="term" value="F:heme binding"/>
    <property type="evidence" value="ECO:0007669"/>
    <property type="project" value="InterPro"/>
</dbReference>
<dbReference type="GO" id="GO:0016705">
    <property type="term" value="F:oxidoreductase activity, acting on paired donors, with incorporation or reduction of molecular oxygen"/>
    <property type="evidence" value="ECO:0007669"/>
    <property type="project" value="InterPro"/>
</dbReference>
<dbReference type="GO" id="GO:0004497">
    <property type="term" value="F:monooxygenase activity"/>
    <property type="evidence" value="ECO:0007669"/>
    <property type="project" value="UniProtKB-KW"/>
</dbReference>
<dbReference type="OrthoDB" id="2789670at2759"/>
<evidence type="ECO:0000256" key="3">
    <source>
        <dbReference type="ARBA" id="ARBA00010617"/>
    </source>
</evidence>
<comment type="cofactor">
    <cofactor evidence="1 9">
        <name>heme</name>
        <dbReference type="ChEBI" id="CHEBI:30413"/>
    </cofactor>
</comment>
<evidence type="ECO:0000313" key="13">
    <source>
        <dbReference type="Proteomes" id="UP000807353"/>
    </source>
</evidence>
<dbReference type="PROSITE" id="PS00086">
    <property type="entry name" value="CYTOCHROME_P450"/>
    <property type="match status" value="1"/>
</dbReference>
<feature type="chain" id="PRO_5040375357" evidence="11">
    <location>
        <begin position="19"/>
        <end position="508"/>
    </location>
</feature>
<keyword evidence="7 9" id="KW-0408">Iron</keyword>
<keyword evidence="8 10" id="KW-0503">Monooxygenase</keyword>
<dbReference type="InterPro" id="IPR017972">
    <property type="entry name" value="Cyt_P450_CS"/>
</dbReference>
<evidence type="ECO:0000256" key="11">
    <source>
        <dbReference type="SAM" id="SignalP"/>
    </source>
</evidence>
<dbReference type="InterPro" id="IPR002401">
    <property type="entry name" value="Cyt_P450_E_grp-I"/>
</dbReference>
<dbReference type="PRINTS" id="PR00385">
    <property type="entry name" value="P450"/>
</dbReference>
<evidence type="ECO:0000256" key="7">
    <source>
        <dbReference type="ARBA" id="ARBA00023004"/>
    </source>
</evidence>
<evidence type="ECO:0000256" key="5">
    <source>
        <dbReference type="ARBA" id="ARBA00022723"/>
    </source>
</evidence>
<name>A0A9P6CFZ1_9AGAR</name>
<organism evidence="12 13">
    <name type="scientific">Collybia nuda</name>
    <dbReference type="NCBI Taxonomy" id="64659"/>
    <lineage>
        <taxon>Eukaryota</taxon>
        <taxon>Fungi</taxon>
        <taxon>Dikarya</taxon>
        <taxon>Basidiomycota</taxon>
        <taxon>Agaricomycotina</taxon>
        <taxon>Agaricomycetes</taxon>
        <taxon>Agaricomycetidae</taxon>
        <taxon>Agaricales</taxon>
        <taxon>Tricholomatineae</taxon>
        <taxon>Clitocybaceae</taxon>
        <taxon>Collybia</taxon>
    </lineage>
</organism>
<evidence type="ECO:0000256" key="6">
    <source>
        <dbReference type="ARBA" id="ARBA00023002"/>
    </source>
</evidence>
<dbReference type="Proteomes" id="UP000807353">
    <property type="component" value="Unassembled WGS sequence"/>
</dbReference>
<reference evidence="12" key="1">
    <citation type="submission" date="2020-11" db="EMBL/GenBank/DDBJ databases">
        <authorList>
            <consortium name="DOE Joint Genome Institute"/>
            <person name="Ahrendt S."/>
            <person name="Riley R."/>
            <person name="Andreopoulos W."/>
            <person name="Labutti K."/>
            <person name="Pangilinan J."/>
            <person name="Ruiz-Duenas F.J."/>
            <person name="Barrasa J.M."/>
            <person name="Sanchez-Garcia M."/>
            <person name="Camarero S."/>
            <person name="Miyauchi S."/>
            <person name="Serrano A."/>
            <person name="Linde D."/>
            <person name="Babiker R."/>
            <person name="Drula E."/>
            <person name="Ayuso-Fernandez I."/>
            <person name="Pacheco R."/>
            <person name="Padilla G."/>
            <person name="Ferreira P."/>
            <person name="Barriuso J."/>
            <person name="Kellner H."/>
            <person name="Castanera R."/>
            <person name="Alfaro M."/>
            <person name="Ramirez L."/>
            <person name="Pisabarro A.G."/>
            <person name="Kuo A."/>
            <person name="Tritt A."/>
            <person name="Lipzen A."/>
            <person name="He G."/>
            <person name="Yan M."/>
            <person name="Ng V."/>
            <person name="Cullen D."/>
            <person name="Martin F."/>
            <person name="Rosso M.-N."/>
            <person name="Henrissat B."/>
            <person name="Hibbett D."/>
            <person name="Martinez A.T."/>
            <person name="Grigoriev I.V."/>
        </authorList>
    </citation>
    <scope>NUCLEOTIDE SEQUENCE</scope>
    <source>
        <strain evidence="12">CBS 247.69</strain>
    </source>
</reference>
<dbReference type="GO" id="GO:0005506">
    <property type="term" value="F:iron ion binding"/>
    <property type="evidence" value="ECO:0007669"/>
    <property type="project" value="InterPro"/>
</dbReference>
<gene>
    <name evidence="12" type="ORF">BDZ94DRAFT_1381502</name>
</gene>
<protein>
    <submittedName>
        <fullName evidence="12">Cytochrome P450</fullName>
    </submittedName>
</protein>
<keyword evidence="6 10" id="KW-0560">Oxidoreductase</keyword>
<keyword evidence="5 9" id="KW-0479">Metal-binding</keyword>
<dbReference type="AlphaFoldDB" id="A0A9P6CFZ1"/>
<feature type="signal peptide" evidence="11">
    <location>
        <begin position="1"/>
        <end position="18"/>
    </location>
</feature>
<evidence type="ECO:0000313" key="12">
    <source>
        <dbReference type="EMBL" id="KAF9459489.1"/>
    </source>
</evidence>
<proteinExistence type="inferred from homology"/>
<keyword evidence="13" id="KW-1185">Reference proteome</keyword>
<evidence type="ECO:0000256" key="4">
    <source>
        <dbReference type="ARBA" id="ARBA00022617"/>
    </source>
</evidence>
<dbReference type="Pfam" id="PF00067">
    <property type="entry name" value="p450"/>
    <property type="match status" value="1"/>
</dbReference>